<dbReference type="AlphaFoldDB" id="A0AAE0LFT9"/>
<feature type="region of interest" description="Disordered" evidence="5">
    <location>
        <begin position="1"/>
        <end position="60"/>
    </location>
</feature>
<organism evidence="7 8">
    <name type="scientific">Cymbomonas tetramitiformis</name>
    <dbReference type="NCBI Taxonomy" id="36881"/>
    <lineage>
        <taxon>Eukaryota</taxon>
        <taxon>Viridiplantae</taxon>
        <taxon>Chlorophyta</taxon>
        <taxon>Pyramimonadophyceae</taxon>
        <taxon>Pyramimonadales</taxon>
        <taxon>Pyramimonadaceae</taxon>
        <taxon>Cymbomonas</taxon>
    </lineage>
</organism>
<proteinExistence type="predicted"/>
<sequence>MPPGKGSKGPKKTGSKPTPSEPTEDTPAMSTEGPMEDATEEQTEEMPAREARRSVRLKRAADAPPKPGCVIYLGHIPHGFYENEMRGFFSQFGKVNRLRLARCKKTTSSKHYAYLEFAHAEVAPIAAEAMNNYLMFQKILKCHVVPTEDLHPNLFKGADRPFRKKPWKEIERERHNQDRTPAQEAKRLEKLTKREQQRRAKLEAAGIEYDFEGYESKIAPPSKHSTFDD</sequence>
<feature type="compositionally biased region" description="Acidic residues" evidence="5">
    <location>
        <begin position="34"/>
        <end position="44"/>
    </location>
</feature>
<dbReference type="Pfam" id="PF00076">
    <property type="entry name" value="RRM_1"/>
    <property type="match status" value="1"/>
</dbReference>
<keyword evidence="3" id="KW-0539">Nucleus</keyword>
<evidence type="ECO:0000256" key="4">
    <source>
        <dbReference type="PROSITE-ProRule" id="PRU00176"/>
    </source>
</evidence>
<accession>A0AAE0LFT9</accession>
<dbReference type="SUPFAM" id="SSF54928">
    <property type="entry name" value="RNA-binding domain, RBD"/>
    <property type="match status" value="1"/>
</dbReference>
<evidence type="ECO:0000256" key="2">
    <source>
        <dbReference type="ARBA" id="ARBA00022884"/>
    </source>
</evidence>
<comment type="caution">
    <text evidence="7">The sequence shown here is derived from an EMBL/GenBank/DDBJ whole genome shotgun (WGS) entry which is preliminary data.</text>
</comment>
<evidence type="ECO:0000256" key="5">
    <source>
        <dbReference type="SAM" id="MobiDB-lite"/>
    </source>
</evidence>
<evidence type="ECO:0000256" key="3">
    <source>
        <dbReference type="ARBA" id="ARBA00023242"/>
    </source>
</evidence>
<evidence type="ECO:0000259" key="6">
    <source>
        <dbReference type="PROSITE" id="PS50102"/>
    </source>
</evidence>
<dbReference type="Proteomes" id="UP001190700">
    <property type="component" value="Unassembled WGS sequence"/>
</dbReference>
<dbReference type="PROSITE" id="PS50102">
    <property type="entry name" value="RRM"/>
    <property type="match status" value="1"/>
</dbReference>
<dbReference type="SMART" id="SM00360">
    <property type="entry name" value="RRM"/>
    <property type="match status" value="1"/>
</dbReference>
<gene>
    <name evidence="7" type="ORF">CYMTET_9116</name>
</gene>
<dbReference type="EMBL" id="LGRX02002994">
    <property type="protein sequence ID" value="KAK3283174.1"/>
    <property type="molecule type" value="Genomic_DNA"/>
</dbReference>
<reference evidence="7 8" key="1">
    <citation type="journal article" date="2015" name="Genome Biol. Evol.">
        <title>Comparative Genomics of a Bacterivorous Green Alga Reveals Evolutionary Causalities and Consequences of Phago-Mixotrophic Mode of Nutrition.</title>
        <authorList>
            <person name="Burns J.A."/>
            <person name="Paasch A."/>
            <person name="Narechania A."/>
            <person name="Kim E."/>
        </authorList>
    </citation>
    <scope>NUCLEOTIDE SEQUENCE [LARGE SCALE GENOMIC DNA]</scope>
    <source>
        <strain evidence="7 8">PLY_AMNH</strain>
    </source>
</reference>
<evidence type="ECO:0000256" key="1">
    <source>
        <dbReference type="ARBA" id="ARBA00004604"/>
    </source>
</evidence>
<keyword evidence="2 4" id="KW-0694">RNA-binding</keyword>
<dbReference type="GO" id="GO:0003723">
    <property type="term" value="F:RNA binding"/>
    <property type="evidence" value="ECO:0007669"/>
    <property type="project" value="UniProtKB-UniRule"/>
</dbReference>
<comment type="subcellular location">
    <subcellularLocation>
        <location evidence="1">Nucleus</location>
        <location evidence="1">Nucleolus</location>
    </subcellularLocation>
</comment>
<protein>
    <recommendedName>
        <fullName evidence="6">RRM domain-containing protein</fullName>
    </recommendedName>
</protein>
<evidence type="ECO:0000313" key="8">
    <source>
        <dbReference type="Proteomes" id="UP001190700"/>
    </source>
</evidence>
<feature type="domain" description="RRM" evidence="6">
    <location>
        <begin position="69"/>
        <end position="147"/>
    </location>
</feature>
<dbReference type="InterPro" id="IPR000504">
    <property type="entry name" value="RRM_dom"/>
</dbReference>
<dbReference type="InterPro" id="IPR012677">
    <property type="entry name" value="Nucleotide-bd_a/b_plait_sf"/>
</dbReference>
<dbReference type="PANTHER" id="PTHR46754">
    <property type="entry name" value="MKI67 FHA DOMAIN-INTERACTING NUCLEOLAR PHOSPHOPROTEIN"/>
    <property type="match status" value="1"/>
</dbReference>
<dbReference type="GO" id="GO:0005730">
    <property type="term" value="C:nucleolus"/>
    <property type="evidence" value="ECO:0007669"/>
    <property type="project" value="UniProtKB-SubCell"/>
</dbReference>
<dbReference type="InterPro" id="IPR035979">
    <property type="entry name" value="RBD_domain_sf"/>
</dbReference>
<name>A0AAE0LFT9_9CHLO</name>
<dbReference type="CDD" id="cd12307">
    <property type="entry name" value="RRM_NIFK_like"/>
    <property type="match status" value="1"/>
</dbReference>
<evidence type="ECO:0000313" key="7">
    <source>
        <dbReference type="EMBL" id="KAK3283174.1"/>
    </source>
</evidence>
<dbReference type="Gene3D" id="3.30.70.330">
    <property type="match status" value="1"/>
</dbReference>
<keyword evidence="8" id="KW-1185">Reference proteome</keyword>